<dbReference type="GO" id="GO:0007165">
    <property type="term" value="P:signal transduction"/>
    <property type="evidence" value="ECO:0007669"/>
    <property type="project" value="InterPro"/>
</dbReference>
<dbReference type="Pfam" id="PF00620">
    <property type="entry name" value="RhoGAP"/>
    <property type="match status" value="1"/>
</dbReference>
<keyword evidence="1" id="KW-0343">GTPase activation</keyword>
<evidence type="ECO:0000256" key="1">
    <source>
        <dbReference type="ARBA" id="ARBA00022468"/>
    </source>
</evidence>
<dbReference type="PANTHER" id="PTHR46075">
    <property type="entry name" value="CHIMERIN FAMILY MEMBER"/>
    <property type="match status" value="1"/>
</dbReference>
<accession>A0AAQ4FLN9</accession>
<dbReference type="Gene3D" id="1.10.555.10">
    <property type="entry name" value="Rho GTPase activation protein"/>
    <property type="match status" value="1"/>
</dbReference>
<dbReference type="PROSITE" id="PS50238">
    <property type="entry name" value="RHOGAP"/>
    <property type="match status" value="1"/>
</dbReference>
<evidence type="ECO:0000313" key="4">
    <source>
        <dbReference type="EMBL" id="KAK8788204.1"/>
    </source>
</evidence>
<dbReference type="InterPro" id="IPR051854">
    <property type="entry name" value="Rho-type_GAP"/>
</dbReference>
<dbReference type="SMART" id="SM00324">
    <property type="entry name" value="RhoGAP"/>
    <property type="match status" value="1"/>
</dbReference>
<dbReference type="AlphaFoldDB" id="A0AAQ4FLN9"/>
<protein>
    <recommendedName>
        <fullName evidence="3">Rho-GAP domain-containing protein</fullName>
    </recommendedName>
</protein>
<dbReference type="GO" id="GO:0005096">
    <property type="term" value="F:GTPase activator activity"/>
    <property type="evidence" value="ECO:0007669"/>
    <property type="project" value="UniProtKB-KW"/>
</dbReference>
<dbReference type="EMBL" id="JARKHS020001074">
    <property type="protein sequence ID" value="KAK8788204.1"/>
    <property type="molecule type" value="Genomic_DNA"/>
</dbReference>
<keyword evidence="5" id="KW-1185">Reference proteome</keyword>
<dbReference type="Proteomes" id="UP001321473">
    <property type="component" value="Unassembled WGS sequence"/>
</dbReference>
<evidence type="ECO:0000259" key="3">
    <source>
        <dbReference type="PROSITE" id="PS50238"/>
    </source>
</evidence>
<evidence type="ECO:0000256" key="2">
    <source>
        <dbReference type="SAM" id="MobiDB-lite"/>
    </source>
</evidence>
<gene>
    <name evidence="4" type="ORF">V5799_022021</name>
</gene>
<dbReference type="InterPro" id="IPR008936">
    <property type="entry name" value="Rho_GTPase_activation_prot"/>
</dbReference>
<dbReference type="SUPFAM" id="SSF48350">
    <property type="entry name" value="GTPase activation domain, GAP"/>
    <property type="match status" value="1"/>
</dbReference>
<dbReference type="FunFam" id="1.10.555.10:FF:000039">
    <property type="entry name" value="N-chimaerin isoform X5"/>
    <property type="match status" value="1"/>
</dbReference>
<dbReference type="InterPro" id="IPR000198">
    <property type="entry name" value="RhoGAP_dom"/>
</dbReference>
<name>A0AAQ4FLN9_AMBAM</name>
<comment type="caution">
    <text evidence="4">The sequence shown here is derived from an EMBL/GenBank/DDBJ whole genome shotgun (WGS) entry which is preliminary data.</text>
</comment>
<feature type="region of interest" description="Disordered" evidence="2">
    <location>
        <begin position="1"/>
        <end position="29"/>
    </location>
</feature>
<feature type="domain" description="Rho-GAP" evidence="3">
    <location>
        <begin position="67"/>
        <end position="257"/>
    </location>
</feature>
<evidence type="ECO:0000313" key="5">
    <source>
        <dbReference type="Proteomes" id="UP001321473"/>
    </source>
</evidence>
<organism evidence="4 5">
    <name type="scientific">Amblyomma americanum</name>
    <name type="common">Lone star tick</name>
    <dbReference type="NCBI Taxonomy" id="6943"/>
    <lineage>
        <taxon>Eukaryota</taxon>
        <taxon>Metazoa</taxon>
        <taxon>Ecdysozoa</taxon>
        <taxon>Arthropoda</taxon>
        <taxon>Chelicerata</taxon>
        <taxon>Arachnida</taxon>
        <taxon>Acari</taxon>
        <taxon>Parasitiformes</taxon>
        <taxon>Ixodida</taxon>
        <taxon>Ixodoidea</taxon>
        <taxon>Ixodidae</taxon>
        <taxon>Amblyomminae</taxon>
        <taxon>Amblyomma</taxon>
    </lineage>
</organism>
<dbReference type="PANTHER" id="PTHR46075:SF2">
    <property type="entry name" value="RHO GTPASE ACTIVATING PROTEIN AT 5A, ISOFORM A"/>
    <property type="match status" value="1"/>
</dbReference>
<reference evidence="4 5" key="1">
    <citation type="journal article" date="2023" name="Arcadia Sci">
        <title>De novo assembly of a long-read Amblyomma americanum tick genome.</title>
        <authorList>
            <person name="Chou S."/>
            <person name="Poskanzer K.E."/>
            <person name="Rollins M."/>
            <person name="Thuy-Boun P.S."/>
        </authorList>
    </citation>
    <scope>NUCLEOTIDE SEQUENCE [LARGE SCALE GENOMIC DNA]</scope>
    <source>
        <strain evidence="4">F_SG_1</strain>
        <tissue evidence="4">Salivary glands</tissue>
    </source>
</reference>
<sequence length="259" mass="28865">METRRLVGLHQKSKGSKIKNSPAAKSNDQDQQLWAVQQVLGALERQGPSEPAVVFCICCCADAPARAAMQHVIEFSGYYGCSWCCHPGTSGGFYTEGIYRVSGFSDEVEALRMSFEKDGESAPLSASTYEDIHVIAGVLKLFLRLLPIPLITFDSYTKFFDAVKSNKVEEKLEAMKEAVKSLPPAHYQSLKYLMSHLQRVSEHQKKNLMSPKNLSTVFSPTVMRTPDIMGMGLDQMSAWHTESAVVELLISYNRTVFVQ</sequence>
<proteinExistence type="predicted"/>